<proteinExistence type="predicted"/>
<protein>
    <submittedName>
        <fullName evidence="1">Uncharacterized protein</fullName>
    </submittedName>
</protein>
<accession>A0AAV7NN24</accession>
<comment type="caution">
    <text evidence="1">The sequence shown here is derived from an EMBL/GenBank/DDBJ whole genome shotgun (WGS) entry which is preliminary data.</text>
</comment>
<organism evidence="1 2">
    <name type="scientific">Pleurodeles waltl</name>
    <name type="common">Iberian ribbed newt</name>
    <dbReference type="NCBI Taxonomy" id="8319"/>
    <lineage>
        <taxon>Eukaryota</taxon>
        <taxon>Metazoa</taxon>
        <taxon>Chordata</taxon>
        <taxon>Craniata</taxon>
        <taxon>Vertebrata</taxon>
        <taxon>Euteleostomi</taxon>
        <taxon>Amphibia</taxon>
        <taxon>Batrachia</taxon>
        <taxon>Caudata</taxon>
        <taxon>Salamandroidea</taxon>
        <taxon>Salamandridae</taxon>
        <taxon>Pleurodelinae</taxon>
        <taxon>Pleurodeles</taxon>
    </lineage>
</organism>
<evidence type="ECO:0000313" key="1">
    <source>
        <dbReference type="EMBL" id="KAJ1116497.1"/>
    </source>
</evidence>
<gene>
    <name evidence="1" type="ORF">NDU88_004707</name>
</gene>
<dbReference type="Proteomes" id="UP001066276">
    <property type="component" value="Chromosome 8"/>
</dbReference>
<name>A0AAV7NN24_PLEWA</name>
<dbReference type="AlphaFoldDB" id="A0AAV7NN24"/>
<sequence>MQRMTTIIQIVRKLEWSLVQEQSVAASNSLEAPHIPEEEAKALTTLKGRAGGVFGNAVGSGGICKKLFELGSSSPSQRDVDHSTLCGAIPPLSNLTGLHEDHGTLRVAILALFNLTALH</sequence>
<reference evidence="1" key="1">
    <citation type="journal article" date="2022" name="bioRxiv">
        <title>Sequencing and chromosome-scale assembly of the giantPleurodeles waltlgenome.</title>
        <authorList>
            <person name="Brown T."/>
            <person name="Elewa A."/>
            <person name="Iarovenko S."/>
            <person name="Subramanian E."/>
            <person name="Araus A.J."/>
            <person name="Petzold A."/>
            <person name="Susuki M."/>
            <person name="Suzuki K.-i.T."/>
            <person name="Hayashi T."/>
            <person name="Toyoda A."/>
            <person name="Oliveira C."/>
            <person name="Osipova E."/>
            <person name="Leigh N.D."/>
            <person name="Simon A."/>
            <person name="Yun M.H."/>
        </authorList>
    </citation>
    <scope>NUCLEOTIDE SEQUENCE</scope>
    <source>
        <strain evidence="1">20211129_DDA</strain>
        <tissue evidence="1">Liver</tissue>
    </source>
</reference>
<dbReference type="EMBL" id="JANPWB010000012">
    <property type="protein sequence ID" value="KAJ1116497.1"/>
    <property type="molecule type" value="Genomic_DNA"/>
</dbReference>
<evidence type="ECO:0000313" key="2">
    <source>
        <dbReference type="Proteomes" id="UP001066276"/>
    </source>
</evidence>
<keyword evidence="2" id="KW-1185">Reference proteome</keyword>